<gene>
    <name evidence="1" type="ORF">SDC9_189730</name>
</gene>
<accession>A0A645I155</accession>
<evidence type="ECO:0000313" key="1">
    <source>
        <dbReference type="EMBL" id="MPN42174.1"/>
    </source>
</evidence>
<organism evidence="1">
    <name type="scientific">bioreactor metagenome</name>
    <dbReference type="NCBI Taxonomy" id="1076179"/>
    <lineage>
        <taxon>unclassified sequences</taxon>
        <taxon>metagenomes</taxon>
        <taxon>ecological metagenomes</taxon>
    </lineage>
</organism>
<dbReference type="InterPro" id="IPR029058">
    <property type="entry name" value="AB_hydrolase_fold"/>
</dbReference>
<dbReference type="AlphaFoldDB" id="A0A645I155"/>
<sequence length="100" mass="11244">MVLVTPYRDVFDLYNAIIPIFNSPLGWFITDNINTKEYAKSVSEPTMIITSDSDGTLDRSISYSLVDYFSDARVTEFQGIIHSGYLKDEGVISTIKGFCD</sequence>
<dbReference type="SUPFAM" id="SSF53474">
    <property type="entry name" value="alpha/beta-Hydrolases"/>
    <property type="match status" value="1"/>
</dbReference>
<proteinExistence type="predicted"/>
<comment type="caution">
    <text evidence="1">The sequence shown here is derived from an EMBL/GenBank/DDBJ whole genome shotgun (WGS) entry which is preliminary data.</text>
</comment>
<protein>
    <submittedName>
        <fullName evidence="1">Uncharacterized protein</fullName>
    </submittedName>
</protein>
<reference evidence="1" key="1">
    <citation type="submission" date="2019-08" db="EMBL/GenBank/DDBJ databases">
        <authorList>
            <person name="Kucharzyk K."/>
            <person name="Murdoch R.W."/>
            <person name="Higgins S."/>
            <person name="Loffler F."/>
        </authorList>
    </citation>
    <scope>NUCLEOTIDE SEQUENCE</scope>
</reference>
<dbReference type="EMBL" id="VSSQ01099728">
    <property type="protein sequence ID" value="MPN42174.1"/>
    <property type="molecule type" value="Genomic_DNA"/>
</dbReference>
<name>A0A645I155_9ZZZZ</name>